<feature type="binding site" evidence="8">
    <location>
        <position position="238"/>
    </location>
    <ligand>
        <name>substrate</name>
    </ligand>
</feature>
<reference evidence="13" key="1">
    <citation type="submission" date="2019-12" db="EMBL/GenBank/DDBJ databases">
        <title>Endophytic bacteria associated with Panax ginseng seedlings.</title>
        <authorList>
            <person name="Park J.M."/>
            <person name="Shin R."/>
            <person name="Jo S.H."/>
        </authorList>
    </citation>
    <scope>NUCLEOTIDE SEQUENCE [LARGE SCALE GENOMIC DNA]</scope>
    <source>
        <strain evidence="13">PgKB30</strain>
    </source>
</reference>
<dbReference type="PROSITE" id="PS51257">
    <property type="entry name" value="PROKAR_LIPOPROTEIN"/>
    <property type="match status" value="1"/>
</dbReference>
<evidence type="ECO:0000259" key="11">
    <source>
        <dbReference type="Pfam" id="PF00768"/>
    </source>
</evidence>
<dbReference type="GO" id="GO:0071555">
    <property type="term" value="P:cell wall organization"/>
    <property type="evidence" value="ECO:0007669"/>
    <property type="project" value="UniProtKB-KW"/>
</dbReference>
<evidence type="ECO:0000256" key="3">
    <source>
        <dbReference type="ARBA" id="ARBA00022801"/>
    </source>
</evidence>
<dbReference type="RefSeq" id="WP_122624185.1">
    <property type="nucleotide sequence ID" value="NZ_CP053746.1"/>
</dbReference>
<feature type="signal peptide" evidence="10">
    <location>
        <begin position="1"/>
        <end position="25"/>
    </location>
</feature>
<evidence type="ECO:0000313" key="13">
    <source>
        <dbReference type="Proteomes" id="UP000501989"/>
    </source>
</evidence>
<evidence type="ECO:0000256" key="2">
    <source>
        <dbReference type="ARBA" id="ARBA00022729"/>
    </source>
</evidence>
<dbReference type="InterPro" id="IPR012338">
    <property type="entry name" value="Beta-lactam/transpept-like"/>
</dbReference>
<dbReference type="SUPFAM" id="SSF56601">
    <property type="entry name" value="beta-lactamase/transpeptidase-like"/>
    <property type="match status" value="1"/>
</dbReference>
<feature type="chain" id="PRO_5026991957" evidence="10">
    <location>
        <begin position="26"/>
        <end position="316"/>
    </location>
</feature>
<dbReference type="PRINTS" id="PR00725">
    <property type="entry name" value="DADACBPTASE1"/>
</dbReference>
<evidence type="ECO:0000313" key="12">
    <source>
        <dbReference type="EMBL" id="QKF52353.1"/>
    </source>
</evidence>
<dbReference type="GO" id="GO:0008360">
    <property type="term" value="P:regulation of cell shape"/>
    <property type="evidence" value="ECO:0007669"/>
    <property type="project" value="UniProtKB-KW"/>
</dbReference>
<evidence type="ECO:0000256" key="6">
    <source>
        <dbReference type="ARBA" id="ARBA00023316"/>
    </source>
</evidence>
<keyword evidence="4" id="KW-0133">Cell shape</keyword>
<sequence>MKIRPTVIGLLFALTGCALSTVAFSATALANEPAAFKRDPANLHLASGSSMITDLQTGQVLYASNPDIVVPIASVTKLMTAMVTLDAKLPMDEMIKVDISQTPEMKGVFSRVKLGSELNRHDMMLITLMSSENRAAASLAHSYPGGYPAFIRAMNAKAKSLGMNHTVYMEPTGLSVYNVSTARDLTKLALAARNYPMLRELSTTPEKTVTFRKPNYILGFSNTDHLVRKSNWDIKLTKTGFTNQAGHCLVLLTSMANRPVSVVILDAFGKYTHFADASRMRLWMETGKSGPAPEVALQYKKEKNQVMRQKGLQASE</sequence>
<keyword evidence="13" id="KW-1185">Reference proteome</keyword>
<dbReference type="Proteomes" id="UP000501989">
    <property type="component" value="Chromosome"/>
</dbReference>
<evidence type="ECO:0000256" key="4">
    <source>
        <dbReference type="ARBA" id="ARBA00022960"/>
    </source>
</evidence>
<evidence type="ECO:0000256" key="10">
    <source>
        <dbReference type="SAM" id="SignalP"/>
    </source>
</evidence>
<dbReference type="GO" id="GO:0009002">
    <property type="term" value="F:serine-type D-Ala-D-Ala carboxypeptidase activity"/>
    <property type="evidence" value="ECO:0007669"/>
    <property type="project" value="InterPro"/>
</dbReference>
<accession>A0A6M8MQV7</accession>
<dbReference type="GO" id="GO:0006508">
    <property type="term" value="P:proteolysis"/>
    <property type="evidence" value="ECO:0007669"/>
    <property type="project" value="InterPro"/>
</dbReference>
<evidence type="ECO:0000256" key="1">
    <source>
        <dbReference type="ARBA" id="ARBA00007164"/>
    </source>
</evidence>
<name>A0A6M8MQV7_9PSED</name>
<feature type="active site" evidence="7">
    <location>
        <position position="131"/>
    </location>
</feature>
<dbReference type="EMBL" id="CP053746">
    <property type="protein sequence ID" value="QKF52353.1"/>
    <property type="molecule type" value="Genomic_DNA"/>
</dbReference>
<dbReference type="GO" id="GO:0009252">
    <property type="term" value="P:peptidoglycan biosynthetic process"/>
    <property type="evidence" value="ECO:0007669"/>
    <property type="project" value="UniProtKB-KW"/>
</dbReference>
<protein>
    <submittedName>
        <fullName evidence="12">D-alanyl-D-alanine endopeptidase</fullName>
        <ecNumber evidence="12">3.4.21.-</ecNumber>
    </submittedName>
</protein>
<dbReference type="PANTHER" id="PTHR21581">
    <property type="entry name" value="D-ALANYL-D-ALANINE CARBOXYPEPTIDASE"/>
    <property type="match status" value="1"/>
</dbReference>
<organism evidence="12 13">
    <name type="scientific">Pseudomonas graminis</name>
    <dbReference type="NCBI Taxonomy" id="158627"/>
    <lineage>
        <taxon>Bacteria</taxon>
        <taxon>Pseudomonadati</taxon>
        <taxon>Pseudomonadota</taxon>
        <taxon>Gammaproteobacteria</taxon>
        <taxon>Pseudomonadales</taxon>
        <taxon>Pseudomonadaceae</taxon>
        <taxon>Pseudomonas</taxon>
    </lineage>
</organism>
<dbReference type="NCBIfam" id="NF008668">
    <property type="entry name" value="PRK11669.1"/>
    <property type="match status" value="1"/>
</dbReference>
<dbReference type="Gene3D" id="3.40.710.10">
    <property type="entry name" value="DD-peptidase/beta-lactamase superfamily"/>
    <property type="match status" value="1"/>
</dbReference>
<feature type="active site" description="Acyl-ester intermediate" evidence="7">
    <location>
        <position position="74"/>
    </location>
</feature>
<keyword evidence="3 12" id="KW-0378">Hydrolase</keyword>
<comment type="similarity">
    <text evidence="1 9">Belongs to the peptidase S11 family.</text>
</comment>
<feature type="active site" description="Proton acceptor" evidence="7">
    <location>
        <position position="77"/>
    </location>
</feature>
<evidence type="ECO:0000256" key="5">
    <source>
        <dbReference type="ARBA" id="ARBA00022984"/>
    </source>
</evidence>
<dbReference type="Pfam" id="PF00768">
    <property type="entry name" value="Peptidase_S11"/>
    <property type="match status" value="1"/>
</dbReference>
<dbReference type="InterPro" id="IPR018044">
    <property type="entry name" value="Peptidase_S11"/>
</dbReference>
<proteinExistence type="inferred from homology"/>
<evidence type="ECO:0000256" key="7">
    <source>
        <dbReference type="PIRSR" id="PIRSR618044-1"/>
    </source>
</evidence>
<keyword evidence="5" id="KW-0573">Peptidoglycan synthesis</keyword>
<dbReference type="InterPro" id="IPR001967">
    <property type="entry name" value="Peptidase_S11_N"/>
</dbReference>
<dbReference type="AlphaFoldDB" id="A0A6M8MQV7"/>
<evidence type="ECO:0000256" key="8">
    <source>
        <dbReference type="PIRSR" id="PIRSR618044-2"/>
    </source>
</evidence>
<gene>
    <name evidence="12" type="ORF">FX982_03335</name>
</gene>
<keyword evidence="2 10" id="KW-0732">Signal</keyword>
<dbReference type="EC" id="3.4.21.-" evidence="12"/>
<dbReference type="KEGG" id="pgg:FX982_03335"/>
<evidence type="ECO:0000256" key="9">
    <source>
        <dbReference type="RuleBase" id="RU004016"/>
    </source>
</evidence>
<dbReference type="PANTHER" id="PTHR21581:SF26">
    <property type="entry name" value="D-ALANYL-D-ALANINE ENDOPEPTIDASE"/>
    <property type="match status" value="1"/>
</dbReference>
<feature type="domain" description="Peptidase S11 D-alanyl-D-alanine carboxypeptidase A N-terminal" evidence="11">
    <location>
        <begin position="43"/>
        <end position="268"/>
    </location>
</feature>
<keyword evidence="6" id="KW-0961">Cell wall biogenesis/degradation</keyword>